<accession>A0ABW6BZN7</accession>
<dbReference type="InterPro" id="IPR010982">
    <property type="entry name" value="Lambda_DNA-bd_dom_sf"/>
</dbReference>
<organism evidence="3 4">
    <name type="scientific">Pontibacter toksunensis</name>
    <dbReference type="NCBI Taxonomy" id="1332631"/>
    <lineage>
        <taxon>Bacteria</taxon>
        <taxon>Pseudomonadati</taxon>
        <taxon>Bacteroidota</taxon>
        <taxon>Cytophagia</taxon>
        <taxon>Cytophagales</taxon>
        <taxon>Hymenobacteraceae</taxon>
        <taxon>Pontibacter</taxon>
    </lineage>
</organism>
<dbReference type="PANTHER" id="PTHR46797:SF1">
    <property type="entry name" value="METHYLPHOSPHONATE SYNTHASE"/>
    <property type="match status" value="1"/>
</dbReference>
<keyword evidence="1" id="KW-0238">DNA-binding</keyword>
<evidence type="ECO:0000313" key="3">
    <source>
        <dbReference type="EMBL" id="MFD3001864.1"/>
    </source>
</evidence>
<dbReference type="CDD" id="cd00093">
    <property type="entry name" value="HTH_XRE"/>
    <property type="match status" value="1"/>
</dbReference>
<sequence>MKLGETIKELRKRKGFSQSEFAAKCSISPTSLSLIESGKKRPHAKTLDAICGALEIPEPFLYFLSTTESDIPEEKREAYKILGPTIKSMMNQLFDMPS</sequence>
<dbReference type="Proteomes" id="UP001597641">
    <property type="component" value="Unassembled WGS sequence"/>
</dbReference>
<keyword evidence="4" id="KW-1185">Reference proteome</keyword>
<dbReference type="SMART" id="SM00530">
    <property type="entry name" value="HTH_XRE"/>
    <property type="match status" value="1"/>
</dbReference>
<dbReference type="Pfam" id="PF01381">
    <property type="entry name" value="HTH_3"/>
    <property type="match status" value="1"/>
</dbReference>
<dbReference type="InterPro" id="IPR001387">
    <property type="entry name" value="Cro/C1-type_HTH"/>
</dbReference>
<proteinExistence type="predicted"/>
<evidence type="ECO:0000256" key="1">
    <source>
        <dbReference type="ARBA" id="ARBA00023125"/>
    </source>
</evidence>
<dbReference type="PANTHER" id="PTHR46797">
    <property type="entry name" value="HTH-TYPE TRANSCRIPTIONAL REGULATOR"/>
    <property type="match status" value="1"/>
</dbReference>
<dbReference type="PROSITE" id="PS50943">
    <property type="entry name" value="HTH_CROC1"/>
    <property type="match status" value="1"/>
</dbReference>
<evidence type="ECO:0000313" key="4">
    <source>
        <dbReference type="Proteomes" id="UP001597641"/>
    </source>
</evidence>
<protein>
    <submittedName>
        <fullName evidence="3">Helix-turn-helix domain-containing protein</fullName>
    </submittedName>
</protein>
<comment type="caution">
    <text evidence="3">The sequence shown here is derived from an EMBL/GenBank/DDBJ whole genome shotgun (WGS) entry which is preliminary data.</text>
</comment>
<dbReference type="RefSeq" id="WP_377486536.1">
    <property type="nucleotide sequence ID" value="NZ_JBHUOX010000012.1"/>
</dbReference>
<evidence type="ECO:0000259" key="2">
    <source>
        <dbReference type="PROSITE" id="PS50943"/>
    </source>
</evidence>
<dbReference type="EMBL" id="JBHUOX010000012">
    <property type="protein sequence ID" value="MFD3001864.1"/>
    <property type="molecule type" value="Genomic_DNA"/>
</dbReference>
<reference evidence="4" key="1">
    <citation type="journal article" date="2019" name="Int. J. Syst. Evol. Microbiol.">
        <title>The Global Catalogue of Microorganisms (GCM) 10K type strain sequencing project: providing services to taxonomists for standard genome sequencing and annotation.</title>
        <authorList>
            <consortium name="The Broad Institute Genomics Platform"/>
            <consortium name="The Broad Institute Genome Sequencing Center for Infectious Disease"/>
            <person name="Wu L."/>
            <person name="Ma J."/>
        </authorList>
    </citation>
    <scope>NUCLEOTIDE SEQUENCE [LARGE SCALE GENOMIC DNA]</scope>
    <source>
        <strain evidence="4">KCTC 23984</strain>
    </source>
</reference>
<feature type="domain" description="HTH cro/C1-type" evidence="2">
    <location>
        <begin position="7"/>
        <end position="61"/>
    </location>
</feature>
<name>A0ABW6BZN7_9BACT</name>
<dbReference type="SUPFAM" id="SSF47413">
    <property type="entry name" value="lambda repressor-like DNA-binding domains"/>
    <property type="match status" value="1"/>
</dbReference>
<gene>
    <name evidence="3" type="ORF">ACFS7Z_15930</name>
</gene>
<dbReference type="InterPro" id="IPR050807">
    <property type="entry name" value="TransReg_Diox_bact_type"/>
</dbReference>
<dbReference type="Gene3D" id="1.10.260.40">
    <property type="entry name" value="lambda repressor-like DNA-binding domains"/>
    <property type="match status" value="1"/>
</dbReference>